<evidence type="ECO:0000256" key="6">
    <source>
        <dbReference type="ARBA" id="ARBA00023136"/>
    </source>
</evidence>
<feature type="transmembrane region" description="Helical" evidence="7">
    <location>
        <begin position="97"/>
        <end position="119"/>
    </location>
</feature>
<sequence length="128" mass="14617">MNPAGVSDYLFVAVFIAFGTAAIAVTLGIAWLVRPRFKPTPDKVMSYECSVPPKGSAWVQFRIIYYLFALLFVIFDVEVLFLFPWGAALKWLKEQGLGILAFVDMLIFLVILTFGWLYAWRKGVLRWT</sequence>
<dbReference type="GO" id="GO:0030964">
    <property type="term" value="C:NADH dehydrogenase complex"/>
    <property type="evidence" value="ECO:0007669"/>
    <property type="project" value="TreeGrafter"/>
</dbReference>
<dbReference type="Gene3D" id="1.20.58.1610">
    <property type="entry name" value="NADH:ubiquinone/plastoquinone oxidoreductase, chain 3"/>
    <property type="match status" value="1"/>
</dbReference>
<evidence type="ECO:0000256" key="7">
    <source>
        <dbReference type="HAMAP-Rule" id="MF_01394"/>
    </source>
</evidence>
<dbReference type="Pfam" id="PF00507">
    <property type="entry name" value="Oxidored_q4"/>
    <property type="match status" value="1"/>
</dbReference>
<reference evidence="10" key="1">
    <citation type="submission" date="2017-09" db="EMBL/GenBank/DDBJ databases">
        <title>Metaegenomics of thermophilic ammonia-oxidizing enrichment culture.</title>
        <authorList>
            <person name="Kato S."/>
            <person name="Suzuki K."/>
        </authorList>
    </citation>
    <scope>NUCLEOTIDE SEQUENCE [LARGE SCALE GENOMIC DNA]</scope>
</reference>
<keyword evidence="9" id="KW-0560">Oxidoreductase</keyword>
<organism evidence="9 10">
    <name type="scientific">Candidatus Fervidibacter japonicus</name>
    <dbReference type="NCBI Taxonomy" id="2035412"/>
    <lineage>
        <taxon>Bacteria</taxon>
        <taxon>Candidatus Fervidibacterota</taxon>
        <taxon>Candidatus Fervidibacter</taxon>
    </lineage>
</organism>
<evidence type="ECO:0000256" key="5">
    <source>
        <dbReference type="ARBA" id="ARBA00022989"/>
    </source>
</evidence>
<dbReference type="InterPro" id="IPR023043">
    <property type="entry name" value="NAD(P)H_OxRDtase_bac/plastid"/>
</dbReference>
<comment type="similarity">
    <text evidence="2 7 8">Belongs to the complex I subunit 3 family.</text>
</comment>
<comment type="subcellular location">
    <subcellularLocation>
        <location evidence="7 8">Cell membrane</location>
        <topology evidence="7 8">Multi-pass membrane protein</topology>
    </subcellularLocation>
    <subcellularLocation>
        <location evidence="1">Membrane</location>
        <topology evidence="1">Multi-pass membrane protein</topology>
    </subcellularLocation>
</comment>
<dbReference type="AlphaFoldDB" id="A0A2H5XGC0"/>
<dbReference type="InterPro" id="IPR000440">
    <property type="entry name" value="NADH_UbQ/plastoQ_OxRdtase_su3"/>
</dbReference>
<keyword evidence="5 7" id="KW-1133">Transmembrane helix</keyword>
<evidence type="ECO:0000256" key="8">
    <source>
        <dbReference type="RuleBase" id="RU003639"/>
    </source>
</evidence>
<dbReference type="EMBL" id="BEHT01000063">
    <property type="protein sequence ID" value="GBD00233.1"/>
    <property type="molecule type" value="Genomic_DNA"/>
</dbReference>
<dbReference type="GO" id="GO:0048038">
    <property type="term" value="F:quinone binding"/>
    <property type="evidence" value="ECO:0007669"/>
    <property type="project" value="UniProtKB-KW"/>
</dbReference>
<evidence type="ECO:0000256" key="1">
    <source>
        <dbReference type="ARBA" id="ARBA00004141"/>
    </source>
</evidence>
<evidence type="ECO:0000256" key="3">
    <source>
        <dbReference type="ARBA" id="ARBA00022448"/>
    </source>
</evidence>
<name>A0A2H5XGC0_9BACT</name>
<comment type="catalytic activity">
    <reaction evidence="7 8">
        <text>a quinone + NADH + 5 H(+)(in) = a quinol + NAD(+) + 4 H(+)(out)</text>
        <dbReference type="Rhea" id="RHEA:57888"/>
        <dbReference type="ChEBI" id="CHEBI:15378"/>
        <dbReference type="ChEBI" id="CHEBI:24646"/>
        <dbReference type="ChEBI" id="CHEBI:57540"/>
        <dbReference type="ChEBI" id="CHEBI:57945"/>
        <dbReference type="ChEBI" id="CHEBI:132124"/>
    </reaction>
</comment>
<comment type="caution">
    <text evidence="9">The sequence shown here is derived from an EMBL/GenBank/DDBJ whole genome shotgun (WGS) entry which is preliminary data.</text>
</comment>
<proteinExistence type="inferred from homology"/>
<dbReference type="PANTHER" id="PTHR11058">
    <property type="entry name" value="NADH-UBIQUINONE OXIDOREDUCTASE CHAIN 3"/>
    <property type="match status" value="1"/>
</dbReference>
<keyword evidence="7" id="KW-1278">Translocase</keyword>
<keyword evidence="3 7" id="KW-0813">Transport</keyword>
<dbReference type="GO" id="GO:0050136">
    <property type="term" value="F:NADH dehydrogenase (quinone) (non-electrogenic) activity"/>
    <property type="evidence" value="ECO:0007669"/>
    <property type="project" value="UniProtKB-UniRule"/>
</dbReference>
<keyword evidence="7" id="KW-0830">Ubiquinone</keyword>
<comment type="subunit">
    <text evidence="7">NDH-1 is composed of 14 different subunits. Subunits NuoA, H, J, K, L, M, N constitute the membrane sector of the complex.</text>
</comment>
<evidence type="ECO:0000256" key="2">
    <source>
        <dbReference type="ARBA" id="ARBA00008472"/>
    </source>
</evidence>
<keyword evidence="4 7" id="KW-0812">Transmembrane</keyword>
<protein>
    <recommendedName>
        <fullName evidence="7">NADH-quinone oxidoreductase subunit A</fullName>
        <ecNumber evidence="7">7.1.1.-</ecNumber>
    </recommendedName>
    <alternativeName>
        <fullName evidence="7">NADH dehydrogenase I subunit A</fullName>
    </alternativeName>
    <alternativeName>
        <fullName evidence="7">NDH-1 subunit A</fullName>
    </alternativeName>
    <alternativeName>
        <fullName evidence="7">NUO1</fullName>
    </alternativeName>
</protein>
<dbReference type="PANTHER" id="PTHR11058:SF9">
    <property type="entry name" value="NADH-UBIQUINONE OXIDOREDUCTASE CHAIN 3"/>
    <property type="match status" value="1"/>
</dbReference>
<dbReference type="GO" id="GO:0008137">
    <property type="term" value="F:NADH dehydrogenase (ubiquinone) activity"/>
    <property type="evidence" value="ECO:0007669"/>
    <property type="project" value="InterPro"/>
</dbReference>
<comment type="function">
    <text evidence="7">NDH-1 shuttles electrons from NADH, via FMN and iron-sulfur (Fe-S) centers, to quinones in the respiratory chain. The immediate electron acceptor for the enzyme in this species is believed to be ubiquinone. Couples the redox reaction to proton translocation (for every two electrons transferred, four hydrogen ions are translocated across the cytoplasmic membrane), and thus conserves the redox energy in a proton gradient.</text>
</comment>
<evidence type="ECO:0000256" key="4">
    <source>
        <dbReference type="ARBA" id="ARBA00022692"/>
    </source>
</evidence>
<evidence type="ECO:0000313" key="9">
    <source>
        <dbReference type="EMBL" id="GBD00233.1"/>
    </source>
</evidence>
<keyword evidence="6 7" id="KW-0472">Membrane</keyword>
<gene>
    <name evidence="9" type="primary">ndhC</name>
    <name evidence="7" type="synonym">nuoA</name>
    <name evidence="9" type="ORF">HRbin17_02771</name>
</gene>
<dbReference type="EC" id="7.1.1.-" evidence="7"/>
<dbReference type="InterPro" id="IPR038430">
    <property type="entry name" value="NDAH_ubi_oxred_su3_sf"/>
</dbReference>
<dbReference type="GO" id="GO:0005886">
    <property type="term" value="C:plasma membrane"/>
    <property type="evidence" value="ECO:0007669"/>
    <property type="project" value="UniProtKB-SubCell"/>
</dbReference>
<keyword evidence="7 8" id="KW-0520">NAD</keyword>
<dbReference type="HAMAP" id="MF_01394">
    <property type="entry name" value="NDH1_NuoA"/>
    <property type="match status" value="1"/>
</dbReference>
<dbReference type="Proteomes" id="UP000236173">
    <property type="component" value="Unassembled WGS sequence"/>
</dbReference>
<accession>A0A2H5XGC0</accession>
<keyword evidence="7 8" id="KW-0874">Quinone</keyword>
<feature type="transmembrane region" description="Helical" evidence="7">
    <location>
        <begin position="12"/>
        <end position="33"/>
    </location>
</feature>
<feature type="transmembrane region" description="Helical" evidence="7">
    <location>
        <begin position="63"/>
        <end position="85"/>
    </location>
</feature>
<evidence type="ECO:0000313" key="10">
    <source>
        <dbReference type="Proteomes" id="UP000236173"/>
    </source>
</evidence>
<keyword evidence="7" id="KW-1003">Cell membrane</keyword>